<dbReference type="InterPro" id="IPR007685">
    <property type="entry name" value="RelA_SpoT"/>
</dbReference>
<dbReference type="RefSeq" id="WP_124564470.1">
    <property type="nucleotide sequence ID" value="NZ_JARRRY010000006.1"/>
</dbReference>
<dbReference type="InterPro" id="IPR043519">
    <property type="entry name" value="NT_sf"/>
</dbReference>
<dbReference type="Pfam" id="PF04607">
    <property type="entry name" value="RelA_SpoT"/>
    <property type="match status" value="1"/>
</dbReference>
<evidence type="ECO:0000256" key="1">
    <source>
        <dbReference type="ARBA" id="ARBA00004976"/>
    </source>
</evidence>
<protein>
    <submittedName>
        <fullName evidence="4">GTP pyrophosphokinase family protein</fullName>
    </submittedName>
</protein>
<evidence type="ECO:0000313" key="5">
    <source>
        <dbReference type="Proteomes" id="UP001218246"/>
    </source>
</evidence>
<evidence type="ECO:0000259" key="3">
    <source>
        <dbReference type="SMART" id="SM00954"/>
    </source>
</evidence>
<feature type="coiled-coil region" evidence="2">
    <location>
        <begin position="181"/>
        <end position="208"/>
    </location>
</feature>
<evidence type="ECO:0000256" key="2">
    <source>
        <dbReference type="SAM" id="Coils"/>
    </source>
</evidence>
<dbReference type="SUPFAM" id="SSF81301">
    <property type="entry name" value="Nucleotidyltransferase"/>
    <property type="match status" value="1"/>
</dbReference>
<gene>
    <name evidence="4" type="ORF">P6P90_11465</name>
</gene>
<evidence type="ECO:0000313" key="4">
    <source>
        <dbReference type="EMBL" id="MDG5754586.1"/>
    </source>
</evidence>
<dbReference type="Proteomes" id="UP001218246">
    <property type="component" value="Unassembled WGS sequence"/>
</dbReference>
<dbReference type="CDD" id="cd05399">
    <property type="entry name" value="NT_Rel-Spo_like"/>
    <property type="match status" value="1"/>
</dbReference>
<keyword evidence="5" id="KW-1185">Reference proteome</keyword>
<comment type="caution">
    <text evidence="4">The sequence shown here is derived from an EMBL/GenBank/DDBJ whole genome shotgun (WGS) entry which is preliminary data.</text>
</comment>
<dbReference type="EMBL" id="JARULN010000010">
    <property type="protein sequence ID" value="MDG5754586.1"/>
    <property type="molecule type" value="Genomic_DNA"/>
</dbReference>
<feature type="domain" description="RelA/SpoT" evidence="3">
    <location>
        <begin position="50"/>
        <end position="173"/>
    </location>
</feature>
<proteinExistence type="predicted"/>
<dbReference type="PANTHER" id="PTHR47837">
    <property type="entry name" value="GTP PYROPHOSPHOKINASE YJBM"/>
    <property type="match status" value="1"/>
</dbReference>
<name>A0ABT6H801_9BACI</name>
<dbReference type="SMART" id="SM00954">
    <property type="entry name" value="RelA_SpoT"/>
    <property type="match status" value="1"/>
</dbReference>
<organism evidence="4 5">
    <name type="scientific">Ectobacillus antri</name>
    <dbReference type="NCBI Taxonomy" id="2486280"/>
    <lineage>
        <taxon>Bacteria</taxon>
        <taxon>Bacillati</taxon>
        <taxon>Bacillota</taxon>
        <taxon>Bacilli</taxon>
        <taxon>Bacillales</taxon>
        <taxon>Bacillaceae</taxon>
        <taxon>Ectobacillus</taxon>
    </lineage>
</organism>
<dbReference type="Gene3D" id="1.10.287.860">
    <property type="entry name" value="Nucleotidyltransferase"/>
    <property type="match status" value="1"/>
</dbReference>
<dbReference type="Gene3D" id="3.30.460.10">
    <property type="entry name" value="Beta Polymerase, domain 2"/>
    <property type="match status" value="1"/>
</dbReference>
<accession>A0ABT6H801</accession>
<sequence length="222" mass="26559">MQTMQERITEWTNFLFIYKFALDEIDTKLTILNEEFQFVHQHNPIEHIKSRIKSPDSIREKLERKGLEVTVENAREHIHDIAGIRVMCSFVSDIYKIFEIISNQDDLRVLRVKDYIKNPKENGYQSLHLIVEVPVFLSNRMEKVKVEIQIRTVAMDFWASLEHKIYYKFDKTVPKHLTDQLKETAEMVKYLDEKMKRLKDELEQFKEEDTSVDDVQPLLQLL</sequence>
<comment type="pathway">
    <text evidence="1">Purine metabolism; ppGpp biosynthesis; ppGpp from GTP: step 1/2.</text>
</comment>
<dbReference type="InterPro" id="IPR052366">
    <property type="entry name" value="GTP_Pyrophosphokinase"/>
</dbReference>
<keyword evidence="2" id="KW-0175">Coiled coil</keyword>
<dbReference type="PANTHER" id="PTHR47837:SF2">
    <property type="entry name" value="GTP PYROPHOSPHOKINASE YWAC"/>
    <property type="match status" value="1"/>
</dbReference>
<reference evidence="4 5" key="1">
    <citation type="submission" date="2023-04" db="EMBL/GenBank/DDBJ databases">
        <title>Ectobacillus antri isolated from activated sludge.</title>
        <authorList>
            <person name="Yan P."/>
            <person name="Liu X."/>
        </authorList>
    </citation>
    <scope>NUCLEOTIDE SEQUENCE [LARGE SCALE GENOMIC DNA]</scope>
    <source>
        <strain evidence="4 5">C18H</strain>
    </source>
</reference>